<organism evidence="1 2">
    <name type="scientific">Caerostris darwini</name>
    <dbReference type="NCBI Taxonomy" id="1538125"/>
    <lineage>
        <taxon>Eukaryota</taxon>
        <taxon>Metazoa</taxon>
        <taxon>Ecdysozoa</taxon>
        <taxon>Arthropoda</taxon>
        <taxon>Chelicerata</taxon>
        <taxon>Arachnida</taxon>
        <taxon>Araneae</taxon>
        <taxon>Araneomorphae</taxon>
        <taxon>Entelegynae</taxon>
        <taxon>Araneoidea</taxon>
        <taxon>Araneidae</taxon>
        <taxon>Caerostris</taxon>
    </lineage>
</organism>
<accession>A0AAV4T652</accession>
<comment type="caution">
    <text evidence="1">The sequence shown here is derived from an EMBL/GenBank/DDBJ whole genome shotgun (WGS) entry which is preliminary data.</text>
</comment>
<gene>
    <name evidence="1" type="ORF">CDAR_397591</name>
</gene>
<protein>
    <submittedName>
        <fullName evidence="1">Uncharacterized protein</fullName>
    </submittedName>
</protein>
<reference evidence="1 2" key="1">
    <citation type="submission" date="2021-06" db="EMBL/GenBank/DDBJ databases">
        <title>Caerostris darwini draft genome.</title>
        <authorList>
            <person name="Kono N."/>
            <person name="Arakawa K."/>
        </authorList>
    </citation>
    <scope>NUCLEOTIDE SEQUENCE [LARGE SCALE GENOMIC DNA]</scope>
</reference>
<evidence type="ECO:0000313" key="1">
    <source>
        <dbReference type="EMBL" id="GIY41775.1"/>
    </source>
</evidence>
<evidence type="ECO:0000313" key="2">
    <source>
        <dbReference type="Proteomes" id="UP001054837"/>
    </source>
</evidence>
<keyword evidence="2" id="KW-1185">Reference proteome</keyword>
<dbReference type="EMBL" id="BPLQ01009110">
    <property type="protein sequence ID" value="GIY41775.1"/>
    <property type="molecule type" value="Genomic_DNA"/>
</dbReference>
<dbReference type="Proteomes" id="UP001054837">
    <property type="component" value="Unassembled WGS sequence"/>
</dbReference>
<dbReference type="AlphaFoldDB" id="A0AAV4T652"/>
<sequence>MMKIYSLKISSSIYYTFWYLNQMRQESSTISQVLQQITPKAVEQVRGRLNTEDLFMQIYVRVHLSLVIKNATAAHSQRNLPALYDKLETKLKAFKSLGRTLQKFDDFC</sequence>
<name>A0AAV4T652_9ARAC</name>
<proteinExistence type="predicted"/>